<evidence type="ECO:0000313" key="2">
    <source>
        <dbReference type="EMBL" id="ODV53486.1"/>
    </source>
</evidence>
<accession>A0A1E4QZ53</accession>
<name>A0A1E4QZ53_9BACI</name>
<dbReference type="RefSeq" id="WP_069482468.1">
    <property type="nucleotide sequence ID" value="NZ_KV766182.1"/>
</dbReference>
<evidence type="ECO:0000256" key="1">
    <source>
        <dbReference type="SAM" id="Phobius"/>
    </source>
</evidence>
<keyword evidence="1" id="KW-0472">Membrane</keyword>
<organism evidence="2 3">
    <name type="scientific">Lysinibacillus fusiformis</name>
    <dbReference type="NCBI Taxonomy" id="28031"/>
    <lineage>
        <taxon>Bacteria</taxon>
        <taxon>Bacillati</taxon>
        <taxon>Bacillota</taxon>
        <taxon>Bacilli</taxon>
        <taxon>Bacillales</taxon>
        <taxon>Bacillaceae</taxon>
        <taxon>Lysinibacillus</taxon>
    </lineage>
</organism>
<evidence type="ECO:0000313" key="3">
    <source>
        <dbReference type="Proteomes" id="UP000094784"/>
    </source>
</evidence>
<feature type="transmembrane region" description="Helical" evidence="1">
    <location>
        <begin position="12"/>
        <end position="33"/>
    </location>
</feature>
<proteinExistence type="predicted"/>
<comment type="caution">
    <text evidence="2">The sequence shown here is derived from an EMBL/GenBank/DDBJ whole genome shotgun (WGS) entry which is preliminary data.</text>
</comment>
<dbReference type="Proteomes" id="UP000094784">
    <property type="component" value="Unassembled WGS sequence"/>
</dbReference>
<feature type="transmembrane region" description="Helical" evidence="1">
    <location>
        <begin position="79"/>
        <end position="97"/>
    </location>
</feature>
<gene>
    <name evidence="2" type="ORF">BG258_22970</name>
</gene>
<keyword evidence="1" id="KW-0812">Transmembrane</keyword>
<dbReference type="AlphaFoldDB" id="A0A1E4QZ53"/>
<reference evidence="2 3" key="1">
    <citation type="submission" date="2016-09" db="EMBL/GenBank/DDBJ databases">
        <title>Draft genome sequence of the soil isolate, Lysinibacillus fusiformis M5, a potential hypoxanthine producer.</title>
        <authorList>
            <person name="Gallegos-Monterrosa R."/>
            <person name="Maroti G."/>
            <person name="Balint B."/>
            <person name="Kovacs A.T."/>
        </authorList>
    </citation>
    <scope>NUCLEOTIDE SEQUENCE [LARGE SCALE GENOMIC DNA]</scope>
    <source>
        <strain evidence="2 3">M5</strain>
    </source>
</reference>
<protein>
    <submittedName>
        <fullName evidence="2">Uncharacterized protein</fullName>
    </submittedName>
</protein>
<feature type="transmembrane region" description="Helical" evidence="1">
    <location>
        <begin position="53"/>
        <end position="72"/>
    </location>
</feature>
<dbReference type="EMBL" id="MECQ01000006">
    <property type="protein sequence ID" value="ODV53486.1"/>
    <property type="molecule type" value="Genomic_DNA"/>
</dbReference>
<sequence>MLHALSVRAKYFVAALILAILTPFLAFFTPLTLSQTFYAHREDVVLMTPPSNFFMLLIALGLIFVVFIVLGLKRNPNIYTLAFVIILSSIVLGYYSLLSYSAIQKDQIVFQQYHHQTIYKWQDLHEVIYEYEIGTFGTYYFQTKSNEHFVVKENGQFGLDEKRAIYKLAVLNGVKFMEREKSI</sequence>
<dbReference type="OrthoDB" id="2734731at2"/>
<keyword evidence="1" id="KW-1133">Transmembrane helix</keyword>